<proteinExistence type="predicted"/>
<protein>
    <submittedName>
        <fullName evidence="4">Response regulator</fullName>
    </submittedName>
</protein>
<dbReference type="EMBL" id="BAAARE010000001">
    <property type="protein sequence ID" value="GAA2468038.1"/>
    <property type="molecule type" value="Genomic_DNA"/>
</dbReference>
<evidence type="ECO:0000259" key="3">
    <source>
        <dbReference type="PROSITE" id="PS50110"/>
    </source>
</evidence>
<evidence type="ECO:0000256" key="1">
    <source>
        <dbReference type="ARBA" id="ARBA00022553"/>
    </source>
</evidence>
<evidence type="ECO:0000256" key="2">
    <source>
        <dbReference type="PROSITE-ProRule" id="PRU00169"/>
    </source>
</evidence>
<gene>
    <name evidence="4" type="ORF">GCM10009858_01580</name>
</gene>
<dbReference type="RefSeq" id="WP_344252206.1">
    <property type="nucleotide sequence ID" value="NZ_BAAARE010000001.1"/>
</dbReference>
<dbReference type="Pfam" id="PF00072">
    <property type="entry name" value="Response_reg"/>
    <property type="match status" value="1"/>
</dbReference>
<dbReference type="SUPFAM" id="SSF52172">
    <property type="entry name" value="CheY-like"/>
    <property type="match status" value="1"/>
</dbReference>
<comment type="caution">
    <text evidence="4">The sequence shown here is derived from an EMBL/GenBank/DDBJ whole genome shotgun (WGS) entry which is preliminary data.</text>
</comment>
<evidence type="ECO:0000313" key="5">
    <source>
        <dbReference type="Proteomes" id="UP001500730"/>
    </source>
</evidence>
<evidence type="ECO:0000313" key="4">
    <source>
        <dbReference type="EMBL" id="GAA2468038.1"/>
    </source>
</evidence>
<reference evidence="4 5" key="1">
    <citation type="journal article" date="2019" name="Int. J. Syst. Evol. Microbiol.">
        <title>The Global Catalogue of Microorganisms (GCM) 10K type strain sequencing project: providing services to taxonomists for standard genome sequencing and annotation.</title>
        <authorList>
            <consortium name="The Broad Institute Genomics Platform"/>
            <consortium name="The Broad Institute Genome Sequencing Center for Infectious Disease"/>
            <person name="Wu L."/>
            <person name="Ma J."/>
        </authorList>
    </citation>
    <scope>NUCLEOTIDE SEQUENCE [LARGE SCALE GENOMIC DNA]</scope>
    <source>
        <strain evidence="4 5">JCM 16259</strain>
    </source>
</reference>
<feature type="domain" description="Response regulatory" evidence="3">
    <location>
        <begin position="6"/>
        <end position="122"/>
    </location>
</feature>
<feature type="modified residue" description="4-aspartylphosphate" evidence="2">
    <location>
        <position position="55"/>
    </location>
</feature>
<dbReference type="PROSITE" id="PS50110">
    <property type="entry name" value="RESPONSE_REGULATORY"/>
    <property type="match status" value="1"/>
</dbReference>
<dbReference type="InterPro" id="IPR011006">
    <property type="entry name" value="CheY-like_superfamily"/>
</dbReference>
<dbReference type="PANTHER" id="PTHR45339:SF3">
    <property type="entry name" value="HISTIDINE KINASE"/>
    <property type="match status" value="1"/>
</dbReference>
<dbReference type="Gene3D" id="3.40.50.2300">
    <property type="match status" value="1"/>
</dbReference>
<keyword evidence="1 2" id="KW-0597">Phosphoprotein</keyword>
<dbReference type="Proteomes" id="UP001500730">
    <property type="component" value="Unassembled WGS sequence"/>
</dbReference>
<dbReference type="SMART" id="SM00448">
    <property type="entry name" value="REC"/>
    <property type="match status" value="1"/>
</dbReference>
<name>A0ABN3KNM3_9MICO</name>
<keyword evidence="5" id="KW-1185">Reference proteome</keyword>
<organism evidence="4 5">
    <name type="scientific">Terrabacter carboxydivorans</name>
    <dbReference type="NCBI Taxonomy" id="619730"/>
    <lineage>
        <taxon>Bacteria</taxon>
        <taxon>Bacillati</taxon>
        <taxon>Actinomycetota</taxon>
        <taxon>Actinomycetes</taxon>
        <taxon>Micrococcales</taxon>
        <taxon>Intrasporangiaceae</taxon>
        <taxon>Terrabacter</taxon>
    </lineage>
</organism>
<accession>A0ABN3KNM3</accession>
<sequence>MSGPPVVLLVEDNPRNLKLARDVLEYAGFSVVVATTGEEAVEQARTILPDVILMDLQLPGIDGFAALELIRDHEPTSHIPIVALTAFAMHRDRERALVSGFAGYLEKPISVREFPAQVRRHLPRHEAADP</sequence>
<dbReference type="InterPro" id="IPR001789">
    <property type="entry name" value="Sig_transdc_resp-reg_receiver"/>
</dbReference>
<dbReference type="PANTHER" id="PTHR45339">
    <property type="entry name" value="HYBRID SIGNAL TRANSDUCTION HISTIDINE KINASE J"/>
    <property type="match status" value="1"/>
</dbReference>